<comment type="caution">
    <text evidence="2">The sequence shown here is derived from an EMBL/GenBank/DDBJ whole genome shotgun (WGS) entry which is preliminary data.</text>
</comment>
<evidence type="ECO:0000259" key="1">
    <source>
        <dbReference type="Pfam" id="PF13873"/>
    </source>
</evidence>
<dbReference type="AlphaFoldDB" id="A0AAN8LZI7"/>
<sequence>MVEEIAARKRLGRLDNCWVTAETKKRGWARVAESVSAVGGMATDSDAIKKKWSDIKSAVKKELRENWRGGGGGSTIHVDQLEGKIITEDTEEMRLSQILIHHDTPMYEPVPPRARRLAGVEEMVAVQRMLLGEVTALRRVQEELLKVEGERLALEKEKLARRRRSLPCRSKEDLKR</sequence>
<dbReference type="Pfam" id="PF13873">
    <property type="entry name" value="Myb_DNA-bind_5"/>
    <property type="match status" value="1"/>
</dbReference>
<protein>
    <recommendedName>
        <fullName evidence="1">Myb/SANT-like DNA-binding domain-containing protein</fullName>
    </recommendedName>
</protein>
<reference evidence="2 3" key="1">
    <citation type="submission" date="2021-04" db="EMBL/GenBank/DDBJ databases">
        <authorList>
            <person name="De Guttry C."/>
            <person name="Zahm M."/>
            <person name="Klopp C."/>
            <person name="Cabau C."/>
            <person name="Louis A."/>
            <person name="Berthelot C."/>
            <person name="Parey E."/>
            <person name="Roest Crollius H."/>
            <person name="Montfort J."/>
            <person name="Robinson-Rechavi M."/>
            <person name="Bucao C."/>
            <person name="Bouchez O."/>
            <person name="Gislard M."/>
            <person name="Lluch J."/>
            <person name="Milhes M."/>
            <person name="Lampietro C."/>
            <person name="Lopez Roques C."/>
            <person name="Donnadieu C."/>
            <person name="Braasch I."/>
            <person name="Desvignes T."/>
            <person name="Postlethwait J."/>
            <person name="Bobe J."/>
            <person name="Wedekind C."/>
            <person name="Guiguen Y."/>
        </authorList>
    </citation>
    <scope>NUCLEOTIDE SEQUENCE [LARGE SCALE GENOMIC DNA]</scope>
    <source>
        <strain evidence="2">Cs_M1</strain>
        <tissue evidence="2">Blood</tissue>
    </source>
</reference>
<name>A0AAN8LZI7_9TELE</name>
<keyword evidence="3" id="KW-1185">Reference proteome</keyword>
<evidence type="ECO:0000313" key="3">
    <source>
        <dbReference type="Proteomes" id="UP001356427"/>
    </source>
</evidence>
<organism evidence="2 3">
    <name type="scientific">Coregonus suidteri</name>
    <dbReference type="NCBI Taxonomy" id="861788"/>
    <lineage>
        <taxon>Eukaryota</taxon>
        <taxon>Metazoa</taxon>
        <taxon>Chordata</taxon>
        <taxon>Craniata</taxon>
        <taxon>Vertebrata</taxon>
        <taxon>Euteleostomi</taxon>
        <taxon>Actinopterygii</taxon>
        <taxon>Neopterygii</taxon>
        <taxon>Teleostei</taxon>
        <taxon>Protacanthopterygii</taxon>
        <taxon>Salmoniformes</taxon>
        <taxon>Salmonidae</taxon>
        <taxon>Coregoninae</taxon>
        <taxon>Coregonus</taxon>
    </lineage>
</organism>
<proteinExistence type="predicted"/>
<dbReference type="EMBL" id="JAGTTL010000011">
    <property type="protein sequence ID" value="KAK6316047.1"/>
    <property type="molecule type" value="Genomic_DNA"/>
</dbReference>
<dbReference type="Proteomes" id="UP001356427">
    <property type="component" value="Unassembled WGS sequence"/>
</dbReference>
<gene>
    <name evidence="2" type="ORF">J4Q44_G00135710</name>
</gene>
<evidence type="ECO:0000313" key="2">
    <source>
        <dbReference type="EMBL" id="KAK6316047.1"/>
    </source>
</evidence>
<accession>A0AAN8LZI7</accession>
<dbReference type="InterPro" id="IPR028002">
    <property type="entry name" value="Myb_DNA-bind_5"/>
</dbReference>
<feature type="domain" description="Myb/SANT-like DNA-binding" evidence="1">
    <location>
        <begin position="19"/>
        <end position="63"/>
    </location>
</feature>